<reference evidence="2 3" key="1">
    <citation type="submission" date="2013-08" db="EMBL/GenBank/DDBJ databases">
        <title>Intrasporangium oryzae NRRL B-24470.</title>
        <authorList>
            <person name="Liu H."/>
            <person name="Wang G."/>
        </authorList>
    </citation>
    <scope>NUCLEOTIDE SEQUENCE [LARGE SCALE GENOMIC DNA]</scope>
    <source>
        <strain evidence="2 3">NRRL B-24470</strain>
    </source>
</reference>
<accession>W9GCP2</accession>
<evidence type="ECO:0000313" key="3">
    <source>
        <dbReference type="Proteomes" id="UP000019489"/>
    </source>
</evidence>
<gene>
    <name evidence="2" type="ORF">N865_15125</name>
</gene>
<dbReference type="Proteomes" id="UP000019489">
    <property type="component" value="Unassembled WGS sequence"/>
</dbReference>
<protein>
    <submittedName>
        <fullName evidence="2">Membrane protein</fullName>
    </submittedName>
</protein>
<dbReference type="eggNOG" id="ENOG502ZB54">
    <property type="taxonomic scope" value="Bacteria"/>
</dbReference>
<organism evidence="2 3">
    <name type="scientific">Intrasporangium oryzae NRRL B-24470</name>
    <dbReference type="NCBI Taxonomy" id="1386089"/>
    <lineage>
        <taxon>Bacteria</taxon>
        <taxon>Bacillati</taxon>
        <taxon>Actinomycetota</taxon>
        <taxon>Actinomycetes</taxon>
        <taxon>Micrococcales</taxon>
        <taxon>Intrasporangiaceae</taxon>
        <taxon>Intrasporangium</taxon>
    </lineage>
</organism>
<evidence type="ECO:0000313" key="2">
    <source>
        <dbReference type="EMBL" id="EWT01619.1"/>
    </source>
</evidence>
<keyword evidence="1" id="KW-1133">Transmembrane helix</keyword>
<feature type="transmembrane region" description="Helical" evidence="1">
    <location>
        <begin position="408"/>
        <end position="428"/>
    </location>
</feature>
<evidence type="ECO:0000256" key="1">
    <source>
        <dbReference type="SAM" id="Phobius"/>
    </source>
</evidence>
<dbReference type="AlphaFoldDB" id="W9GCP2"/>
<dbReference type="PATRIC" id="fig|1386089.3.peg.2070"/>
<keyword evidence="1" id="KW-0812">Transmembrane</keyword>
<name>W9GCP2_9MICO</name>
<keyword evidence="1" id="KW-0472">Membrane</keyword>
<sequence>MIDVAVTDQADELERLRRRVAELEAERATPPTPEEGRSRWRSIVSSILIVLSCLLAPLAVTAVWAHNQVSDTNQYVETVAPLASDPAVQDALANRVTAEIFARVDIESITAQTLAALGRLDLPPVAASALQGLQAPIVNGIESFTRTQVDKALASPQFAAVWEQANRVAHAELVRLLSGEQGGALSAQNGTVTLNLAPIVAQVKQQLVANGYGFASNIPTVNTSFTLVQSNAVTKAQGLFNLLNTLGVWLPIITLILFGLGVYLARDHRRALMLGSLGIVAAVLAIGVLLAVARPLYLDALPSTTPREAAGDVFDTLVRFLRTGLRTTALTFLVIALGAFFTGPSTSAVRTREALGKGIASLRGGAESKGLRTGRVGAFAFAHKRALDLSVAILGGLTLVFWDRPDGKVVLVTALVVLVLVGLIEFIARPPAVALSVAPSGGDPRTPVA</sequence>
<proteinExistence type="predicted"/>
<dbReference type="EMBL" id="AWSA01000019">
    <property type="protein sequence ID" value="EWT01619.1"/>
    <property type="molecule type" value="Genomic_DNA"/>
</dbReference>
<feature type="transmembrane region" description="Helical" evidence="1">
    <location>
        <begin position="324"/>
        <end position="342"/>
    </location>
</feature>
<comment type="caution">
    <text evidence="2">The sequence shown here is derived from an EMBL/GenBank/DDBJ whole genome shotgun (WGS) entry which is preliminary data.</text>
</comment>
<feature type="transmembrane region" description="Helical" evidence="1">
    <location>
        <begin position="246"/>
        <end position="265"/>
    </location>
</feature>
<feature type="transmembrane region" description="Helical" evidence="1">
    <location>
        <begin position="43"/>
        <end position="65"/>
    </location>
</feature>
<feature type="transmembrane region" description="Helical" evidence="1">
    <location>
        <begin position="272"/>
        <end position="293"/>
    </location>
</feature>
<dbReference type="STRING" id="1386089.N865_15125"/>
<keyword evidence="3" id="KW-1185">Reference proteome</keyword>